<gene>
    <name evidence="1" type="ORF">P8935_22930</name>
</gene>
<accession>A0AAU7DJ77</accession>
<sequence>MHLHFSFRTFATCILTLLIFLCISNLYADTVVLKNGDRLTGTALKLEAGKLTFKTAYADPIALAWDQVASLTVTQALVLPWKKGNLSVTSIERAENGLTVTTSSGPSTLDPTEVTVLRSPADQAVYEASLNPSWGHAWTGAVNVSLALARGNSDTATFGAGFVAARQTRNDKTSLYADTLYSKNAHAVPSTSANTTAGGLRYDHNLKPRIFAFGTGDFSTNALQNLDLRSILGGGLGWHAIKSPQQSLDILAGLVWTHEKYSPTPTNSFAALDLGEQYTRKLGTRSLFTEQAFLYPDLSQTGQFQLSVDSTFSTKLGKIFNWQTTFSDRYTSFPPTGTLGNDVILTTGLGLTLAR</sequence>
<dbReference type="Pfam" id="PF04338">
    <property type="entry name" value="DUF481"/>
    <property type="match status" value="1"/>
</dbReference>
<name>A0AAU7DJ77_9BACT</name>
<organism evidence="1">
    <name type="scientific">Telmatobacter sp. DSM 110680</name>
    <dbReference type="NCBI Taxonomy" id="3036704"/>
    <lineage>
        <taxon>Bacteria</taxon>
        <taxon>Pseudomonadati</taxon>
        <taxon>Acidobacteriota</taxon>
        <taxon>Terriglobia</taxon>
        <taxon>Terriglobales</taxon>
        <taxon>Acidobacteriaceae</taxon>
        <taxon>Telmatobacter</taxon>
    </lineage>
</organism>
<evidence type="ECO:0000313" key="1">
    <source>
        <dbReference type="EMBL" id="XBH17406.1"/>
    </source>
</evidence>
<dbReference type="InterPro" id="IPR007433">
    <property type="entry name" value="DUF481"/>
</dbReference>
<dbReference type="RefSeq" id="WP_348262636.1">
    <property type="nucleotide sequence ID" value="NZ_CP121196.1"/>
</dbReference>
<dbReference type="AlphaFoldDB" id="A0AAU7DJ77"/>
<reference evidence="1" key="1">
    <citation type="submission" date="2023-03" db="EMBL/GenBank/DDBJ databases">
        <title>Edaphobacter sp.</title>
        <authorList>
            <person name="Huber K.J."/>
            <person name="Papendorf J."/>
            <person name="Pilke C."/>
            <person name="Bunk B."/>
            <person name="Sproeer C."/>
            <person name="Pester M."/>
        </authorList>
    </citation>
    <scope>NUCLEOTIDE SEQUENCE</scope>
    <source>
        <strain evidence="1">DSM 110680</strain>
    </source>
</reference>
<dbReference type="EMBL" id="CP121196">
    <property type="protein sequence ID" value="XBH17406.1"/>
    <property type="molecule type" value="Genomic_DNA"/>
</dbReference>
<proteinExistence type="predicted"/>
<protein>
    <submittedName>
        <fullName evidence="1">DUF481 domain-containing protein</fullName>
    </submittedName>
</protein>